<dbReference type="RefSeq" id="WP_092654773.1">
    <property type="nucleotide sequence ID" value="NZ_LT629732.1"/>
</dbReference>
<protein>
    <recommendedName>
        <fullName evidence="1">DUF397 domain-containing protein</fullName>
    </recommendedName>
</protein>
<dbReference type="EMBL" id="LT629732">
    <property type="protein sequence ID" value="SDS70457.1"/>
    <property type="molecule type" value="Genomic_DNA"/>
</dbReference>
<name>A0A1H1UDA6_9ACTN</name>
<dbReference type="AlphaFoldDB" id="A0A1H1UDA6"/>
<evidence type="ECO:0000313" key="3">
    <source>
        <dbReference type="Proteomes" id="UP000198983"/>
    </source>
</evidence>
<gene>
    <name evidence="2" type="ORF">SAMN04489717_3584</name>
</gene>
<proteinExistence type="predicted"/>
<organism evidence="2 3">
    <name type="scientific">Actinopolymorpha singaporensis</name>
    <dbReference type="NCBI Taxonomy" id="117157"/>
    <lineage>
        <taxon>Bacteria</taxon>
        <taxon>Bacillati</taxon>
        <taxon>Actinomycetota</taxon>
        <taxon>Actinomycetes</taxon>
        <taxon>Propionibacteriales</taxon>
        <taxon>Actinopolymorphaceae</taxon>
        <taxon>Actinopolymorpha</taxon>
    </lineage>
</organism>
<evidence type="ECO:0000313" key="2">
    <source>
        <dbReference type="EMBL" id="SDS70457.1"/>
    </source>
</evidence>
<accession>A0A1H1UDA6</accession>
<evidence type="ECO:0000259" key="1">
    <source>
        <dbReference type="Pfam" id="PF04149"/>
    </source>
</evidence>
<dbReference type="Pfam" id="PF04149">
    <property type="entry name" value="DUF397"/>
    <property type="match status" value="1"/>
</dbReference>
<feature type="domain" description="DUF397" evidence="1">
    <location>
        <begin position="7"/>
        <end position="58"/>
    </location>
</feature>
<dbReference type="OrthoDB" id="4267227at2"/>
<reference evidence="2 3" key="1">
    <citation type="submission" date="2016-10" db="EMBL/GenBank/DDBJ databases">
        <authorList>
            <person name="de Groot N.N."/>
        </authorList>
    </citation>
    <scope>NUCLEOTIDE SEQUENCE [LARGE SCALE GENOMIC DNA]</scope>
    <source>
        <strain evidence="2 3">DSM 22024</strain>
    </source>
</reference>
<dbReference type="STRING" id="117157.SAMN04489717_3584"/>
<sequence length="66" mass="6993">MSEQFSGWKKASYSNNGGNCVEVGTSAACVGVRDTKNRNRGVLAVSPEAWAAFVGDVKAGKFDLPR</sequence>
<dbReference type="InterPro" id="IPR007278">
    <property type="entry name" value="DUF397"/>
</dbReference>
<dbReference type="Proteomes" id="UP000198983">
    <property type="component" value="Chromosome I"/>
</dbReference>
<keyword evidence="3" id="KW-1185">Reference proteome</keyword>